<dbReference type="InterPro" id="IPR048792">
    <property type="entry name" value="CarD_C"/>
</dbReference>
<dbReference type="PANTHER" id="PTHR38447">
    <property type="entry name" value="TRANSCRIPTION FACTOR YDEB-RELATED"/>
    <property type="match status" value="1"/>
</dbReference>
<dbReference type="InterPro" id="IPR036101">
    <property type="entry name" value="CarD-like/TRCF_RID_sf"/>
</dbReference>
<dbReference type="InterPro" id="IPR042215">
    <property type="entry name" value="CarD-like_C"/>
</dbReference>
<accession>A0A1G6IJZ2</accession>
<dbReference type="AlphaFoldDB" id="A0A1G6IJZ2"/>
<name>A0A1G6IJZ2_9FIRM</name>
<dbReference type="RefSeq" id="WP_093729287.1">
    <property type="nucleotide sequence ID" value="NZ_FMYW01000002.1"/>
</dbReference>
<proteinExistence type="predicted"/>
<evidence type="ECO:0000313" key="2">
    <source>
        <dbReference type="EMBL" id="SDC06730.1"/>
    </source>
</evidence>
<sequence>MFAVGDKVVYPMHGAGQIEAIEERVYDEQLTQYVVLSMFLGNMKVRIPVCNLEKVGLRPIIPQKKMKEIKKVLATEVVNNLKSITWNRRFTIYIDKMKSGDVLDLAEVISILARQDKQKRLSTGERRLLGNARQILASEIMIVKNSSIESAEKWIDNSLNIA</sequence>
<gene>
    <name evidence="2" type="ORF">SAMN04487864_102113</name>
</gene>
<dbReference type="OrthoDB" id="9786074at2"/>
<dbReference type="PANTHER" id="PTHR38447:SF1">
    <property type="entry name" value="RNA POLYMERASE-BINDING TRANSCRIPTION FACTOR CARD"/>
    <property type="match status" value="1"/>
</dbReference>
<organism evidence="2 3">
    <name type="scientific">Succiniclasticum ruminis</name>
    <dbReference type="NCBI Taxonomy" id="40841"/>
    <lineage>
        <taxon>Bacteria</taxon>
        <taxon>Bacillati</taxon>
        <taxon>Bacillota</taxon>
        <taxon>Negativicutes</taxon>
        <taxon>Acidaminococcales</taxon>
        <taxon>Acidaminococcaceae</taxon>
        <taxon>Succiniclasticum</taxon>
    </lineage>
</organism>
<feature type="domain" description="CarD-like/TRCF RNAP-interacting" evidence="1">
    <location>
        <begin position="1"/>
        <end position="113"/>
    </location>
</feature>
<protein>
    <submittedName>
        <fullName evidence="2">Transcriptional regulator, CarD family</fullName>
    </submittedName>
</protein>
<dbReference type="EMBL" id="FMYW01000002">
    <property type="protein sequence ID" value="SDC06730.1"/>
    <property type="molecule type" value="Genomic_DNA"/>
</dbReference>
<dbReference type="Proteomes" id="UP000198943">
    <property type="component" value="Unassembled WGS sequence"/>
</dbReference>
<evidence type="ECO:0000259" key="1">
    <source>
        <dbReference type="SMART" id="SM01058"/>
    </source>
</evidence>
<dbReference type="Gene3D" id="1.20.58.1290">
    <property type="entry name" value="CarD-like, C-terminal domain"/>
    <property type="match status" value="1"/>
</dbReference>
<dbReference type="InterPro" id="IPR003711">
    <property type="entry name" value="CarD-like/TRCF_RID"/>
</dbReference>
<dbReference type="InterPro" id="IPR052531">
    <property type="entry name" value="CarD-like_regulator"/>
</dbReference>
<dbReference type="SUPFAM" id="SSF141259">
    <property type="entry name" value="CarD-like"/>
    <property type="match status" value="1"/>
</dbReference>
<evidence type="ECO:0000313" key="3">
    <source>
        <dbReference type="Proteomes" id="UP000198943"/>
    </source>
</evidence>
<dbReference type="Pfam" id="PF21095">
    <property type="entry name" value="CarD_C"/>
    <property type="match status" value="1"/>
</dbReference>
<keyword evidence="3" id="KW-1185">Reference proteome</keyword>
<dbReference type="GO" id="GO:0009303">
    <property type="term" value="P:rRNA transcription"/>
    <property type="evidence" value="ECO:0007669"/>
    <property type="project" value="TreeGrafter"/>
</dbReference>
<dbReference type="Gene3D" id="2.40.10.170">
    <property type="match status" value="1"/>
</dbReference>
<reference evidence="3" key="1">
    <citation type="submission" date="2016-10" db="EMBL/GenBank/DDBJ databases">
        <authorList>
            <person name="Varghese N."/>
            <person name="Submissions S."/>
        </authorList>
    </citation>
    <scope>NUCLEOTIDE SEQUENCE [LARGE SCALE GENOMIC DNA]</scope>
    <source>
        <strain evidence="3">DSM 11005</strain>
    </source>
</reference>
<dbReference type="SMART" id="SM01058">
    <property type="entry name" value="CarD_TRCF"/>
    <property type="match status" value="1"/>
</dbReference>
<dbReference type="Pfam" id="PF02559">
    <property type="entry name" value="CarD_TRCF_RID"/>
    <property type="match status" value="1"/>
</dbReference>